<evidence type="ECO:0000256" key="1">
    <source>
        <dbReference type="ARBA" id="ARBA00001974"/>
    </source>
</evidence>
<dbReference type="OrthoDB" id="7786253at2759"/>
<keyword evidence="4" id="KW-0560">Oxidoreductase</keyword>
<protein>
    <recommendedName>
        <fullName evidence="5">FAD-binding PCMH-type domain-containing protein</fullName>
    </recommendedName>
</protein>
<dbReference type="PROSITE" id="PS51387">
    <property type="entry name" value="FAD_PCMH"/>
    <property type="match status" value="1"/>
</dbReference>
<dbReference type="InterPro" id="IPR016169">
    <property type="entry name" value="FAD-bd_PCMH_sub2"/>
</dbReference>
<dbReference type="GO" id="GO:0004458">
    <property type="term" value="F:D-lactate dehydrogenase (cytochrome) activity"/>
    <property type="evidence" value="ECO:0007669"/>
    <property type="project" value="TreeGrafter"/>
</dbReference>
<keyword evidence="2" id="KW-0285">Flavoprotein</keyword>
<dbReference type="InterPro" id="IPR036318">
    <property type="entry name" value="FAD-bd_PCMH-like_sf"/>
</dbReference>
<dbReference type="InterPro" id="IPR006094">
    <property type="entry name" value="Oxid_FAD_bind_N"/>
</dbReference>
<name>A0A5N5XEA6_9EURO</name>
<dbReference type="Pfam" id="PF01565">
    <property type="entry name" value="FAD_binding_4"/>
    <property type="match status" value="1"/>
</dbReference>
<evidence type="ECO:0000256" key="2">
    <source>
        <dbReference type="ARBA" id="ARBA00022630"/>
    </source>
</evidence>
<dbReference type="Gene3D" id="3.30.465.10">
    <property type="match status" value="1"/>
</dbReference>
<dbReference type="EMBL" id="ML732158">
    <property type="protein sequence ID" value="KAB8078475.1"/>
    <property type="molecule type" value="Genomic_DNA"/>
</dbReference>
<dbReference type="SUPFAM" id="SSF55103">
    <property type="entry name" value="FAD-linked oxidases, C-terminal domain"/>
    <property type="match status" value="1"/>
</dbReference>
<evidence type="ECO:0000256" key="4">
    <source>
        <dbReference type="ARBA" id="ARBA00023002"/>
    </source>
</evidence>
<dbReference type="AlphaFoldDB" id="A0A5N5XEA6"/>
<dbReference type="GO" id="GO:0005739">
    <property type="term" value="C:mitochondrion"/>
    <property type="evidence" value="ECO:0007669"/>
    <property type="project" value="TreeGrafter"/>
</dbReference>
<sequence length="352" mass="38280">MKEGRGKPMRRAIEEIHQFLGDDSISTDGEDLKAHGCSEWSSTKIGRLPVAAVFTKSTDEVSSIAKVCHNCKVPMIPFSSGSSVEGHFYARGGISIDFMEMNKIVAFHPEDMDVVVQPSVSWMGLNDQIKDSGLLPVDPGPPAKVGGMIATNCSGTNAVRYGTMKDWLINMTAVLADGKIIKTRKDHAGYNLNGLFTGSEGTLGIITEVTLKLAPIPEVTGVAVDVIYRIGGTSREWKKSPTLFFKSSGTKAGVTDNIVCVRKIVYQNGSDDFEVERDAEKQHALWAARKEAFWSMLCLRKSGSEVWSTDIAVPLSKVPDLVEVSKQDLGNLGLFGSMLRHIGDGNFHESIL</sequence>
<accession>A0A5N5XEA6</accession>
<organism evidence="6 7">
    <name type="scientific">Aspergillus leporis</name>
    <dbReference type="NCBI Taxonomy" id="41062"/>
    <lineage>
        <taxon>Eukaryota</taxon>
        <taxon>Fungi</taxon>
        <taxon>Dikarya</taxon>
        <taxon>Ascomycota</taxon>
        <taxon>Pezizomycotina</taxon>
        <taxon>Eurotiomycetes</taxon>
        <taxon>Eurotiomycetidae</taxon>
        <taxon>Eurotiales</taxon>
        <taxon>Aspergillaceae</taxon>
        <taxon>Aspergillus</taxon>
        <taxon>Aspergillus subgen. Circumdati</taxon>
    </lineage>
</organism>
<comment type="cofactor">
    <cofactor evidence="1">
        <name>FAD</name>
        <dbReference type="ChEBI" id="CHEBI:57692"/>
    </cofactor>
</comment>
<evidence type="ECO:0000259" key="5">
    <source>
        <dbReference type="PROSITE" id="PS51387"/>
    </source>
</evidence>
<evidence type="ECO:0000256" key="3">
    <source>
        <dbReference type="ARBA" id="ARBA00022827"/>
    </source>
</evidence>
<dbReference type="GO" id="GO:0008720">
    <property type="term" value="F:D-lactate dehydrogenase (NAD+) activity"/>
    <property type="evidence" value="ECO:0007669"/>
    <property type="project" value="TreeGrafter"/>
</dbReference>
<keyword evidence="3" id="KW-0274">FAD</keyword>
<feature type="domain" description="FAD-binding PCMH-type" evidence="5">
    <location>
        <begin position="45"/>
        <end position="216"/>
    </location>
</feature>
<dbReference type="InterPro" id="IPR016164">
    <property type="entry name" value="FAD-linked_Oxase-like_C"/>
</dbReference>
<dbReference type="PANTHER" id="PTHR11748">
    <property type="entry name" value="D-LACTATE DEHYDROGENASE"/>
    <property type="match status" value="1"/>
</dbReference>
<reference evidence="6 7" key="1">
    <citation type="submission" date="2019-04" db="EMBL/GenBank/DDBJ databases">
        <title>Friends and foes A comparative genomics study of 23 Aspergillus species from section Flavi.</title>
        <authorList>
            <consortium name="DOE Joint Genome Institute"/>
            <person name="Kjaerbolling I."/>
            <person name="Vesth T."/>
            <person name="Frisvad J.C."/>
            <person name="Nybo J.L."/>
            <person name="Theobald S."/>
            <person name="Kildgaard S."/>
            <person name="Isbrandt T."/>
            <person name="Kuo A."/>
            <person name="Sato A."/>
            <person name="Lyhne E.K."/>
            <person name="Kogle M.E."/>
            <person name="Wiebenga A."/>
            <person name="Kun R.S."/>
            <person name="Lubbers R.J."/>
            <person name="Makela M.R."/>
            <person name="Barry K."/>
            <person name="Chovatia M."/>
            <person name="Clum A."/>
            <person name="Daum C."/>
            <person name="Haridas S."/>
            <person name="He G."/>
            <person name="LaButti K."/>
            <person name="Lipzen A."/>
            <person name="Mondo S."/>
            <person name="Riley R."/>
            <person name="Salamov A."/>
            <person name="Simmons B.A."/>
            <person name="Magnuson J.K."/>
            <person name="Henrissat B."/>
            <person name="Mortensen U.H."/>
            <person name="Larsen T.O."/>
            <person name="Devries R.P."/>
            <person name="Grigoriev I.V."/>
            <person name="Machida M."/>
            <person name="Baker S.E."/>
            <person name="Andersen M.R."/>
        </authorList>
    </citation>
    <scope>NUCLEOTIDE SEQUENCE [LARGE SCALE GENOMIC DNA]</scope>
    <source>
        <strain evidence="6 7">CBS 151.66</strain>
    </source>
</reference>
<dbReference type="InterPro" id="IPR004113">
    <property type="entry name" value="FAD-bd_oxidored_4_C"/>
</dbReference>
<evidence type="ECO:0000313" key="6">
    <source>
        <dbReference type="EMBL" id="KAB8078475.1"/>
    </source>
</evidence>
<dbReference type="InterPro" id="IPR016166">
    <property type="entry name" value="FAD-bd_PCMH"/>
</dbReference>
<dbReference type="SUPFAM" id="SSF56176">
    <property type="entry name" value="FAD-binding/transporter-associated domain-like"/>
    <property type="match status" value="1"/>
</dbReference>
<proteinExistence type="predicted"/>
<evidence type="ECO:0000313" key="7">
    <source>
        <dbReference type="Proteomes" id="UP000326565"/>
    </source>
</evidence>
<dbReference type="Pfam" id="PF02913">
    <property type="entry name" value="FAD-oxidase_C"/>
    <property type="match status" value="1"/>
</dbReference>
<dbReference type="Proteomes" id="UP000326565">
    <property type="component" value="Unassembled WGS sequence"/>
</dbReference>
<gene>
    <name evidence="6" type="ORF">BDV29DRAFT_196875</name>
</gene>
<dbReference type="GO" id="GO:1903457">
    <property type="term" value="P:lactate catabolic process"/>
    <property type="evidence" value="ECO:0007669"/>
    <property type="project" value="TreeGrafter"/>
</dbReference>
<dbReference type="FunFam" id="3.30.465.10:FF:000014">
    <property type="entry name" value="D-lactate dehydrogenase (Cytochrome), putative"/>
    <property type="match status" value="1"/>
</dbReference>
<dbReference type="PANTHER" id="PTHR11748:SF83">
    <property type="entry name" value="DEHYDROGENASE (CYTOCHROME), PUTATIVE (AFU_ORTHOLOGUE AFUA_1G17520)-RELATED"/>
    <property type="match status" value="1"/>
</dbReference>
<dbReference type="Gene3D" id="3.30.70.2740">
    <property type="match status" value="1"/>
</dbReference>
<dbReference type="GO" id="GO:0071949">
    <property type="term" value="F:FAD binding"/>
    <property type="evidence" value="ECO:0007669"/>
    <property type="project" value="InterPro"/>
</dbReference>
<keyword evidence="7" id="KW-1185">Reference proteome</keyword>